<organism evidence="3 4">
    <name type="scientific">Rhizobium bangladeshense</name>
    <dbReference type="NCBI Taxonomy" id="1138189"/>
    <lineage>
        <taxon>Bacteria</taxon>
        <taxon>Pseudomonadati</taxon>
        <taxon>Pseudomonadota</taxon>
        <taxon>Alphaproteobacteria</taxon>
        <taxon>Hyphomicrobiales</taxon>
        <taxon>Rhizobiaceae</taxon>
        <taxon>Rhizobium/Agrobacterium group</taxon>
        <taxon>Rhizobium</taxon>
    </lineage>
</organism>
<dbReference type="Pfam" id="PF10592">
    <property type="entry name" value="AIPR"/>
    <property type="match status" value="1"/>
</dbReference>
<comment type="caution">
    <text evidence="3">The sequence shown here is derived from an EMBL/GenBank/DDBJ whole genome shotgun (WGS) entry which is preliminary data.</text>
</comment>
<dbReference type="InterPro" id="IPR055101">
    <property type="entry name" value="AIPR_N"/>
</dbReference>
<dbReference type="Proteomes" id="UP000720124">
    <property type="component" value="Unassembled WGS sequence"/>
</dbReference>
<name>A0ABS7LRU1_9HYPH</name>
<dbReference type="InterPro" id="IPR018891">
    <property type="entry name" value="AIPR_C"/>
</dbReference>
<evidence type="ECO:0000313" key="4">
    <source>
        <dbReference type="Proteomes" id="UP000720124"/>
    </source>
</evidence>
<evidence type="ECO:0000259" key="1">
    <source>
        <dbReference type="Pfam" id="PF10592"/>
    </source>
</evidence>
<gene>
    <name evidence="3" type="ORF">HJA87_30550</name>
</gene>
<accession>A0ABS7LRU1</accession>
<keyword evidence="4" id="KW-1185">Reference proteome</keyword>
<evidence type="ECO:0000259" key="2">
    <source>
        <dbReference type="Pfam" id="PF22879"/>
    </source>
</evidence>
<dbReference type="RefSeq" id="WP_222012527.1">
    <property type="nucleotide sequence ID" value="NZ_JABTXI010000020.1"/>
</dbReference>
<proteinExistence type="predicted"/>
<dbReference type="EMBL" id="JABTXI010000020">
    <property type="protein sequence ID" value="MBY3594172.1"/>
    <property type="molecule type" value="Genomic_DNA"/>
</dbReference>
<evidence type="ECO:0000313" key="3">
    <source>
        <dbReference type="EMBL" id="MBY3594172.1"/>
    </source>
</evidence>
<sequence length="699" mass="77632">MSDLDEFHRQIIADVQGDADALGRINATAFFEITGEYLTEAGEIDSASWSYFEGKASSSTLQVHGYGGDPRDAEGILSLIICDFEITPETRTVNSDYVKRLFKRLVDFLTQARKASFRAGLEESSAGFGLADMISATWSEIDKIKLILVTNAEFRAKSDGVPAGSIDQKPVTYSVWDLKRLARFVEQGLTRQSSEVDFVKDFGGPVPVLRASSGGAALETYIAVIPGHQLASIYDRWGPRLLESNVRSFLQARGAVNRGIRDTIAKKPEMFLAYNNGLSATADSVDIEESPKGLMLKKAENLQIVNGGQTTASIHAARKGAAEQLNQVFVQMKLSIVPSELSDEVVPLISQFANSQNKVAAADFFANHPFHIRIEGFSRRLLVPAGADGYRETKWFYERARGQFADERGRRTIAERKIFDAEYPRSQFLSKTDLAKFENTWSELPHEVSKGAQKNFTEFAKAIGNRWGKDGSSFDEVWFRRLIAKAIIFRRTESLVSSAQWYQGGYRANIVTYAIAKLVHDAEKRGHSVNLEAVWRQQATSEPLEEALMVAAEDAQSVILSPPAGIRNLSEWAKKQGCWKVLADRQLEYPDTLDDALVARDEAAAVVRDARADRAMAASVSAEVRVHHLGPQFWNEVVRWARQNRRMSPTDIGILETCASIPRRMPNDRQCKFALAILEKLVAGGFQHPAIAEASIEEA</sequence>
<dbReference type="Pfam" id="PF22879">
    <property type="entry name" value="AIPR_N"/>
    <property type="match status" value="1"/>
</dbReference>
<reference evidence="3 4" key="1">
    <citation type="submission" date="2020-06" db="EMBL/GenBank/DDBJ databases">
        <title>Global-level population genomics: horizontal gene transfer, symbiosis and evolution in Rhizobia.</title>
        <authorList>
            <person name="Gai Y."/>
        </authorList>
    </citation>
    <scope>NUCLEOTIDE SEQUENCE [LARGE SCALE GENOMIC DNA]</scope>
    <source>
        <strain evidence="3 4">PLR6_1b</strain>
    </source>
</reference>
<feature type="domain" description="Abortive infection phage resistance protein N-terminal" evidence="2">
    <location>
        <begin position="30"/>
        <end position="183"/>
    </location>
</feature>
<feature type="domain" description="Abortive phage infection protein C-terminal" evidence="1">
    <location>
        <begin position="242"/>
        <end position="563"/>
    </location>
</feature>
<protein>
    <submittedName>
        <fullName evidence="3">AIPR family protein</fullName>
    </submittedName>
</protein>